<proteinExistence type="predicted"/>
<feature type="domain" description="Methyltransferase" evidence="1">
    <location>
        <begin position="41"/>
        <end position="136"/>
    </location>
</feature>
<dbReference type="EMBL" id="CP049886">
    <property type="protein sequence ID" value="QIL46773.1"/>
    <property type="molecule type" value="Genomic_DNA"/>
</dbReference>
<protein>
    <submittedName>
        <fullName evidence="2">Class I SAM-dependent methyltransferase</fullName>
    </submittedName>
</protein>
<gene>
    <name evidence="2" type="ORF">G7081_06690</name>
</gene>
<dbReference type="KEGG" id="vah:G7081_06690"/>
<dbReference type="AlphaFoldDB" id="A0A6G8APC5"/>
<accession>A0A6G8APC5</accession>
<evidence type="ECO:0000313" key="2">
    <source>
        <dbReference type="EMBL" id="QIL46773.1"/>
    </source>
</evidence>
<dbReference type="Pfam" id="PF13649">
    <property type="entry name" value="Methyltransf_25"/>
    <property type="match status" value="1"/>
</dbReference>
<dbReference type="Gene3D" id="2.20.25.110">
    <property type="entry name" value="S-adenosyl-L-methionine-dependent methyltransferases"/>
    <property type="match status" value="1"/>
</dbReference>
<keyword evidence="3" id="KW-1185">Reference proteome</keyword>
<keyword evidence="2" id="KW-0808">Transferase</keyword>
<evidence type="ECO:0000313" key="3">
    <source>
        <dbReference type="Proteomes" id="UP000500890"/>
    </source>
</evidence>
<dbReference type="GO" id="GO:0032259">
    <property type="term" value="P:methylation"/>
    <property type="evidence" value="ECO:0007669"/>
    <property type="project" value="UniProtKB-KW"/>
</dbReference>
<dbReference type="RefSeq" id="WP_166008161.1">
    <property type="nucleotide sequence ID" value="NZ_CP049886.1"/>
</dbReference>
<dbReference type="CDD" id="cd02440">
    <property type="entry name" value="AdoMet_MTases"/>
    <property type="match status" value="1"/>
</dbReference>
<dbReference type="InterPro" id="IPR041698">
    <property type="entry name" value="Methyltransf_25"/>
</dbReference>
<dbReference type="Gene3D" id="3.40.50.150">
    <property type="entry name" value="Vaccinia Virus protein VP39"/>
    <property type="match status" value="1"/>
</dbReference>
<dbReference type="GO" id="GO:0008168">
    <property type="term" value="F:methyltransferase activity"/>
    <property type="evidence" value="ECO:0007669"/>
    <property type="project" value="UniProtKB-KW"/>
</dbReference>
<reference evidence="2 3" key="1">
    <citation type="submission" date="2020-03" db="EMBL/GenBank/DDBJ databases">
        <title>Vagococcus sp. nov., isolated from beetles.</title>
        <authorList>
            <person name="Hyun D.-W."/>
            <person name="Bae J.-W."/>
        </authorList>
    </citation>
    <scope>NUCLEOTIDE SEQUENCE [LARGE SCALE GENOMIC DNA]</scope>
    <source>
        <strain evidence="2 3">HDW17A</strain>
    </source>
</reference>
<name>A0A6G8APC5_9ENTE</name>
<keyword evidence="2" id="KW-0489">Methyltransferase</keyword>
<evidence type="ECO:0000259" key="1">
    <source>
        <dbReference type="Pfam" id="PF13649"/>
    </source>
</evidence>
<dbReference type="SUPFAM" id="SSF53335">
    <property type="entry name" value="S-adenosyl-L-methionine-dependent methyltransferases"/>
    <property type="match status" value="1"/>
</dbReference>
<dbReference type="Proteomes" id="UP000500890">
    <property type="component" value="Chromosome"/>
</dbReference>
<sequence length="250" mass="28778">MFTEYGELSTELYELTKPVGFEIDGDIPFYLEQAKETTGLVLEAGVGTGRMLIPFLKAGVKMDGVDLSPFMLDRCRENLEKEKLVTDLFLQDLQQLDIPKKYDIIMMPTGSFALLPTREIMLNSLESFKKHLLPGGKIIIDLLLPRDFKKGESTTSVFSLTENSGIVFNSTSLEIDWEKQRTTELHRYEKWIDGKLTQTELSNFILSWYGIEEFTLVLEKLGFVNIQHIWDYNKETDKHDTLTFIAETEK</sequence>
<organism evidence="2 3">
    <name type="scientific">Vagococcus coleopterorum</name>
    <dbReference type="NCBI Taxonomy" id="2714946"/>
    <lineage>
        <taxon>Bacteria</taxon>
        <taxon>Bacillati</taxon>
        <taxon>Bacillota</taxon>
        <taxon>Bacilli</taxon>
        <taxon>Lactobacillales</taxon>
        <taxon>Enterococcaceae</taxon>
        <taxon>Vagococcus</taxon>
    </lineage>
</organism>
<dbReference type="InterPro" id="IPR029063">
    <property type="entry name" value="SAM-dependent_MTases_sf"/>
</dbReference>